<dbReference type="PANTHER" id="PTHR43155:SF2">
    <property type="entry name" value="CYCLIC DI-GMP PHOSPHODIESTERASE PA4108"/>
    <property type="match status" value="1"/>
</dbReference>
<dbReference type="Pfam" id="PF13487">
    <property type="entry name" value="HD_5"/>
    <property type="match status" value="1"/>
</dbReference>
<dbReference type="OrthoDB" id="1677843at2"/>
<evidence type="ECO:0000313" key="3">
    <source>
        <dbReference type="EMBL" id="EEX76292.1"/>
    </source>
</evidence>
<dbReference type="STRING" id="546271.Selsp_0258"/>
<sequence length="388" mass="43096">MIHIPIKKLKNGMITAQSIYNPLGASYLTKGMELSPTYIERLEKAGFDGVTVTSMDPKLKLAPPDDIVQEKTRISAIQNVATAFHSVEENGTFDPAPLQGISENILQDIIAQQQNLVQLTDIRLHDTYTFAHSVNVAILSSLLGVLLKISREEQLKLTLGGLLHDIGKVTVPYEILTKAGHLSDDEWSVMQGHPEAGRQRLKKMFPNDTLLSTIALQHHEHIDGSGYPNHLKGEQIHRYGRIVAIADVYDALTSVRPYKRAYTPSVAHRLMATCSPGHFDLDLLKLFFDNVAIYPVGTILKTQEGYAIVKKVEFGHTLTPVVCIFANREGKLLDAPHDLDLKEAPKGMLEGVISDSELYHFIHNINVDPAIFLQENAEKEDASQENAE</sequence>
<dbReference type="CDD" id="cd00077">
    <property type="entry name" value="HDc"/>
    <property type="match status" value="1"/>
</dbReference>
<dbReference type="AlphaFoldDB" id="C9LY98"/>
<dbReference type="Proteomes" id="UP000011124">
    <property type="component" value="Chromosome"/>
</dbReference>
<accession>C9LY98</accession>
<dbReference type="PROSITE" id="PS51832">
    <property type="entry name" value="HD_GYP"/>
    <property type="match status" value="1"/>
</dbReference>
<reference evidence="2 5" key="2">
    <citation type="submission" date="2011-04" db="EMBL/GenBank/DDBJ databases">
        <title>The complete genome of Selenomonas sputigena DSM 20758.</title>
        <authorList>
            <consortium name="US DOE Joint Genome Institute (JGI-PGF)"/>
            <person name="Lucas S."/>
            <person name="Copeland A."/>
            <person name="Lapidus A."/>
            <person name="Bruce D."/>
            <person name="Goodwin L."/>
            <person name="Pitluck S."/>
            <person name="Peters L."/>
            <person name="Kyrpides N."/>
            <person name="Mavromatis K."/>
            <person name="Ivanova N."/>
            <person name="Ovchinnikova G."/>
            <person name="Teshima H."/>
            <person name="Detter J.C."/>
            <person name="Tapia R."/>
            <person name="Han C."/>
            <person name="Land M."/>
            <person name="Hauser L."/>
            <person name="Markowitz V."/>
            <person name="Cheng J.-F."/>
            <person name="Hugenholtz P."/>
            <person name="Woyke T."/>
            <person name="Wu D."/>
            <person name="Gronow S."/>
            <person name="Wellnitz S."/>
            <person name="Schneider S."/>
            <person name="Klenk H.-P."/>
            <person name="Eisen J.A."/>
        </authorList>
    </citation>
    <scope>NUCLEOTIDE SEQUENCE [LARGE SCALE GENOMIC DNA]</scope>
    <source>
        <strain evidence="2">ATCC 35185</strain>
        <strain evidence="5">ATCC 35185 / DSM 20758 / VPI D19B-28</strain>
    </source>
</reference>
<dbReference type="InterPro" id="IPR037522">
    <property type="entry name" value="HD_GYP_dom"/>
</dbReference>
<gene>
    <name evidence="2" type="ordered locus">Selsp_0258</name>
    <name evidence="3" type="ORF">SELSPUOL_02457</name>
</gene>
<dbReference type="Proteomes" id="UP000003505">
    <property type="component" value="Unassembled WGS sequence"/>
</dbReference>
<keyword evidence="5" id="KW-1185">Reference proteome</keyword>
<name>C9LY98_SELS3</name>
<evidence type="ECO:0000313" key="2">
    <source>
        <dbReference type="EMBL" id="AEB99235.1"/>
    </source>
</evidence>
<dbReference type="EMBL" id="CP002637">
    <property type="protein sequence ID" value="AEB99235.1"/>
    <property type="molecule type" value="Genomic_DNA"/>
</dbReference>
<organism evidence="3 4">
    <name type="scientific">Selenomonas sputigena (strain ATCC 35185 / DSM 20758 / CCUG 44933 / VPI D19B-28)</name>
    <dbReference type="NCBI Taxonomy" id="546271"/>
    <lineage>
        <taxon>Bacteria</taxon>
        <taxon>Bacillati</taxon>
        <taxon>Bacillota</taxon>
        <taxon>Negativicutes</taxon>
        <taxon>Selenomonadales</taxon>
        <taxon>Selenomonadaceae</taxon>
        <taxon>Selenomonas</taxon>
    </lineage>
</organism>
<dbReference type="SUPFAM" id="SSF109604">
    <property type="entry name" value="HD-domain/PDEase-like"/>
    <property type="match status" value="1"/>
</dbReference>
<dbReference type="eggNOG" id="COG2206">
    <property type="taxonomic scope" value="Bacteria"/>
</dbReference>
<feature type="domain" description="HD-GYP" evidence="1">
    <location>
        <begin position="107"/>
        <end position="303"/>
    </location>
</feature>
<dbReference type="PANTHER" id="PTHR43155">
    <property type="entry name" value="CYCLIC DI-GMP PHOSPHODIESTERASE PA4108-RELATED"/>
    <property type="match status" value="1"/>
</dbReference>
<reference evidence="3 4" key="1">
    <citation type="submission" date="2009-09" db="EMBL/GenBank/DDBJ databases">
        <authorList>
            <person name="Weinstock G."/>
            <person name="Sodergren E."/>
            <person name="Clifton S."/>
            <person name="Fulton L."/>
            <person name="Fulton B."/>
            <person name="Courtney L."/>
            <person name="Fronick C."/>
            <person name="Harrison M."/>
            <person name="Strong C."/>
            <person name="Farmer C."/>
            <person name="Delahaunty K."/>
            <person name="Markovic C."/>
            <person name="Hall O."/>
            <person name="Minx P."/>
            <person name="Tomlinson C."/>
            <person name="Mitreva M."/>
            <person name="Nelson J."/>
            <person name="Hou S."/>
            <person name="Wollam A."/>
            <person name="Pepin K.H."/>
            <person name="Johnson M."/>
            <person name="Bhonagiri V."/>
            <person name="Nash W.E."/>
            <person name="Warren W."/>
            <person name="Chinwalla A."/>
            <person name="Mardis E.R."/>
            <person name="Wilson R.K."/>
        </authorList>
    </citation>
    <scope>NUCLEOTIDE SEQUENCE [LARGE SCALE GENOMIC DNA]</scope>
    <source>
        <strain evidence="3">ATCC 35185</strain>
        <strain evidence="4">ATCC 35185 / DSM 20758 / VPI D19B-28</strain>
    </source>
</reference>
<evidence type="ECO:0000313" key="4">
    <source>
        <dbReference type="Proteomes" id="UP000003505"/>
    </source>
</evidence>
<dbReference type="KEGG" id="ssg:Selsp_0258"/>
<evidence type="ECO:0000313" key="5">
    <source>
        <dbReference type="Proteomes" id="UP000011124"/>
    </source>
</evidence>
<protein>
    <submittedName>
        <fullName evidence="3">HD domain protein</fullName>
    </submittedName>
    <submittedName>
        <fullName evidence="2">Metal dependent phosphohydrolase</fullName>
    </submittedName>
</protein>
<dbReference type="SMART" id="SM00471">
    <property type="entry name" value="HDc"/>
    <property type="match status" value="1"/>
</dbReference>
<dbReference type="EMBL" id="ACKP02000050">
    <property type="protein sequence ID" value="EEX76292.1"/>
    <property type="molecule type" value="Genomic_DNA"/>
</dbReference>
<proteinExistence type="predicted"/>
<dbReference type="RefSeq" id="WP_006193823.1">
    <property type="nucleotide sequence ID" value="NC_015437.1"/>
</dbReference>
<dbReference type="Gene3D" id="1.10.3210.10">
    <property type="entry name" value="Hypothetical protein af1432"/>
    <property type="match status" value="1"/>
</dbReference>
<dbReference type="HOGENOM" id="CLU_000445_92_1_9"/>
<evidence type="ECO:0000259" key="1">
    <source>
        <dbReference type="PROSITE" id="PS51832"/>
    </source>
</evidence>
<dbReference type="InterPro" id="IPR003607">
    <property type="entry name" value="HD/PDEase_dom"/>
</dbReference>